<reference evidence="6 7" key="1">
    <citation type="submission" date="2018-05" db="EMBL/GenBank/DDBJ databases">
        <title>A metagenomic window into the 2 km-deep terrestrial subsurface aquifer revealed taxonomically and functionally diverse microbial community comprising novel uncultured bacterial lineages.</title>
        <authorList>
            <person name="Kadnikov V.V."/>
            <person name="Mardanov A.V."/>
            <person name="Beletsky A.V."/>
            <person name="Banks D."/>
            <person name="Pimenov N.V."/>
            <person name="Frank Y.A."/>
            <person name="Karnachuk O.V."/>
            <person name="Ravin N.V."/>
        </authorList>
    </citation>
    <scope>NUCLEOTIDE SEQUENCE [LARGE SCALE GENOMIC DNA]</scope>
    <source>
        <strain evidence="6">BY5</strain>
    </source>
</reference>
<sequence length="378" mass="41447">MPLDRLPFRGGANFLGLPPEDCTYDDARAVLLPVPYDSTTSYRAGTRDGPAAILAASRNVELFDPEFGCEPLNRGVHTLPELEPDMRGPQATVATVEEAVRTLLHDGKFPFLLGGEHSLTTGPIRALHAIHGDDLCVLQLDAHADLRDSYEHTPFNHASVMRRVIELIGPDRLTQVGIRNISAGEMAFVQKTKHDGIFWAHDLAAGDPAHPWIDRVLERLTKRVYITIDLDAFDPAVMPAVGTPEPGGLHWYPVVQLLRRVVAQREVVGCDVVELCPIPGFIAPDFLAAKLVFKLLAFVFARQGWLPGRRRFIATHPQKERPSTAPQEGRRRAEAATKAEERDKPAAGAGSRARPSGSRSPTSACAARLSSPRSPRRC</sequence>
<proteinExistence type="inferred from homology"/>
<dbReference type="PANTHER" id="PTHR11358:SF26">
    <property type="entry name" value="GUANIDINO ACID HYDROLASE, MITOCHONDRIAL"/>
    <property type="match status" value="1"/>
</dbReference>
<organism evidence="6 7">
    <name type="scientific">Candidatus Ozemobacter sibiricus</name>
    <dbReference type="NCBI Taxonomy" id="2268124"/>
    <lineage>
        <taxon>Bacteria</taxon>
        <taxon>Candidatus Ozemobacteria</taxon>
        <taxon>Candidatus Ozemobacterales</taxon>
        <taxon>Candidatus Ozemobacteraceae</taxon>
        <taxon>Candidatus Ozemobacter</taxon>
    </lineage>
</organism>
<dbReference type="Proteomes" id="UP000252355">
    <property type="component" value="Unassembled WGS sequence"/>
</dbReference>
<evidence type="ECO:0000256" key="5">
    <source>
        <dbReference type="SAM" id="MobiDB-lite"/>
    </source>
</evidence>
<dbReference type="GO" id="GO:0033389">
    <property type="term" value="P:putrescine biosynthetic process from arginine, via agmatine"/>
    <property type="evidence" value="ECO:0007669"/>
    <property type="project" value="TreeGrafter"/>
</dbReference>
<dbReference type="PROSITE" id="PS51409">
    <property type="entry name" value="ARGINASE_2"/>
    <property type="match status" value="1"/>
</dbReference>
<evidence type="ECO:0000256" key="2">
    <source>
        <dbReference type="ARBA" id="ARBA00022723"/>
    </source>
</evidence>
<feature type="compositionally biased region" description="Basic and acidic residues" evidence="5">
    <location>
        <begin position="317"/>
        <end position="345"/>
    </location>
</feature>
<dbReference type="EMBL" id="QOQW01000017">
    <property type="protein sequence ID" value="RCK78938.1"/>
    <property type="molecule type" value="Genomic_DNA"/>
</dbReference>
<dbReference type="Pfam" id="PF00491">
    <property type="entry name" value="Arginase"/>
    <property type="match status" value="1"/>
</dbReference>
<dbReference type="GO" id="GO:0046872">
    <property type="term" value="F:metal ion binding"/>
    <property type="evidence" value="ECO:0007669"/>
    <property type="project" value="UniProtKB-KW"/>
</dbReference>
<keyword evidence="3 4" id="KW-0378">Hydrolase</keyword>
<feature type="region of interest" description="Disordered" evidence="5">
    <location>
        <begin position="313"/>
        <end position="378"/>
    </location>
</feature>
<evidence type="ECO:0000256" key="4">
    <source>
        <dbReference type="RuleBase" id="RU003684"/>
    </source>
</evidence>
<dbReference type="NCBIfam" id="TIGR01230">
    <property type="entry name" value="agmatinase"/>
    <property type="match status" value="1"/>
</dbReference>
<evidence type="ECO:0000313" key="6">
    <source>
        <dbReference type="EMBL" id="RCK78938.1"/>
    </source>
</evidence>
<dbReference type="GO" id="GO:0008783">
    <property type="term" value="F:agmatinase activity"/>
    <property type="evidence" value="ECO:0007669"/>
    <property type="project" value="TreeGrafter"/>
</dbReference>
<dbReference type="SUPFAM" id="SSF52768">
    <property type="entry name" value="Arginase/deacetylase"/>
    <property type="match status" value="1"/>
</dbReference>
<dbReference type="InterPro" id="IPR006035">
    <property type="entry name" value="Ureohydrolase"/>
</dbReference>
<evidence type="ECO:0000256" key="3">
    <source>
        <dbReference type="ARBA" id="ARBA00022801"/>
    </source>
</evidence>
<feature type="compositionally biased region" description="Low complexity" evidence="5">
    <location>
        <begin position="346"/>
        <end position="378"/>
    </location>
</feature>
<keyword evidence="2" id="KW-0479">Metal-binding</keyword>
<dbReference type="CDD" id="cd11593">
    <property type="entry name" value="Agmatinase-like_2"/>
    <property type="match status" value="1"/>
</dbReference>
<accession>A0A367ZLG1</accession>
<evidence type="ECO:0000313" key="7">
    <source>
        <dbReference type="Proteomes" id="UP000252355"/>
    </source>
</evidence>
<dbReference type="PANTHER" id="PTHR11358">
    <property type="entry name" value="ARGINASE/AGMATINASE"/>
    <property type="match status" value="1"/>
</dbReference>
<comment type="caution">
    <text evidence="6">The sequence shown here is derived from an EMBL/GenBank/DDBJ whole genome shotgun (WGS) entry which is preliminary data.</text>
</comment>
<comment type="similarity">
    <text evidence="1">Belongs to the arginase family. Agmatinase subfamily.</text>
</comment>
<dbReference type="InterPro" id="IPR023696">
    <property type="entry name" value="Ureohydrolase_dom_sf"/>
</dbReference>
<dbReference type="InterPro" id="IPR005925">
    <property type="entry name" value="Agmatinase-rel"/>
</dbReference>
<dbReference type="Gene3D" id="3.40.800.10">
    <property type="entry name" value="Ureohydrolase domain"/>
    <property type="match status" value="1"/>
</dbReference>
<evidence type="ECO:0000256" key="1">
    <source>
        <dbReference type="ARBA" id="ARBA00009227"/>
    </source>
</evidence>
<name>A0A367ZLG1_9BACT</name>
<gene>
    <name evidence="6" type="ORF">OZSIB_0489</name>
</gene>
<dbReference type="InterPro" id="IPR020855">
    <property type="entry name" value="Ureohydrolase_Mn_BS"/>
</dbReference>
<dbReference type="PROSITE" id="PS01053">
    <property type="entry name" value="ARGINASE_1"/>
    <property type="match status" value="1"/>
</dbReference>
<dbReference type="AlphaFoldDB" id="A0A367ZLG1"/>
<protein>
    <submittedName>
        <fullName evidence="6">Agmatinase</fullName>
    </submittedName>
</protein>